<dbReference type="CDD" id="cd00431">
    <property type="entry name" value="cysteine_hydrolases"/>
    <property type="match status" value="1"/>
</dbReference>
<keyword evidence="5" id="KW-1185">Reference proteome</keyword>
<evidence type="ECO:0000313" key="5">
    <source>
        <dbReference type="Proteomes" id="UP000664132"/>
    </source>
</evidence>
<dbReference type="Gene3D" id="3.40.50.850">
    <property type="entry name" value="Isochorismatase-like"/>
    <property type="match status" value="1"/>
</dbReference>
<sequence length="210" mass="22334">MASQLLNTTDPSAPGHYGSSKTALLLLDFHSAFTDKAGPKATAAVDVAVEMKKWAQLQSIPVIHCLLDINQTPFATCKDASRFAHVMESMKSGGGEEPADLRGESESEITFLRRPGHVSALKSPGLLEYLHSKDIRSLVLAGLSTSGCVMRTAVAASDEEFVVTVVSDGCMDPVEGMHEVVIEKLLSRGWVCTSEELRAGFTAAAQGADV</sequence>
<comment type="caution">
    <text evidence="4">The sequence shown here is derived from an EMBL/GenBank/DDBJ whole genome shotgun (WGS) entry which is preliminary data.</text>
</comment>
<dbReference type="InterPro" id="IPR000868">
    <property type="entry name" value="Isochorismatase-like_dom"/>
</dbReference>
<evidence type="ECO:0000256" key="2">
    <source>
        <dbReference type="ARBA" id="ARBA00022801"/>
    </source>
</evidence>
<keyword evidence="2" id="KW-0378">Hydrolase</keyword>
<dbReference type="Pfam" id="PF00857">
    <property type="entry name" value="Isochorismatase"/>
    <property type="match status" value="1"/>
</dbReference>
<dbReference type="GO" id="GO:0016787">
    <property type="term" value="F:hydrolase activity"/>
    <property type="evidence" value="ECO:0007669"/>
    <property type="project" value="UniProtKB-KW"/>
</dbReference>
<gene>
    <name evidence="4" type="ORF">IFR04_013968</name>
</gene>
<evidence type="ECO:0000256" key="1">
    <source>
        <dbReference type="ARBA" id="ARBA00006336"/>
    </source>
</evidence>
<dbReference type="AlphaFoldDB" id="A0A8H7T0E6"/>
<comment type="similarity">
    <text evidence="1">Belongs to the isochorismatase family.</text>
</comment>
<reference evidence="4" key="1">
    <citation type="submission" date="2021-02" db="EMBL/GenBank/DDBJ databases">
        <title>Genome sequence Cadophora malorum strain M34.</title>
        <authorList>
            <person name="Stefanovic E."/>
            <person name="Vu D."/>
            <person name="Scully C."/>
            <person name="Dijksterhuis J."/>
            <person name="Roader J."/>
            <person name="Houbraken J."/>
        </authorList>
    </citation>
    <scope>NUCLEOTIDE SEQUENCE</scope>
    <source>
        <strain evidence="4">M34</strain>
    </source>
</reference>
<name>A0A8H7T0E6_9HELO</name>
<dbReference type="PANTHER" id="PTHR43540">
    <property type="entry name" value="PEROXYUREIDOACRYLATE/UREIDOACRYLATE AMIDOHYDROLASE-RELATED"/>
    <property type="match status" value="1"/>
</dbReference>
<dbReference type="InterPro" id="IPR050272">
    <property type="entry name" value="Isochorismatase-like_hydrls"/>
</dbReference>
<evidence type="ECO:0000313" key="4">
    <source>
        <dbReference type="EMBL" id="KAG4412894.1"/>
    </source>
</evidence>
<dbReference type="OrthoDB" id="1739143at2759"/>
<organism evidence="4 5">
    <name type="scientific">Cadophora malorum</name>
    <dbReference type="NCBI Taxonomy" id="108018"/>
    <lineage>
        <taxon>Eukaryota</taxon>
        <taxon>Fungi</taxon>
        <taxon>Dikarya</taxon>
        <taxon>Ascomycota</taxon>
        <taxon>Pezizomycotina</taxon>
        <taxon>Leotiomycetes</taxon>
        <taxon>Helotiales</taxon>
        <taxon>Ploettnerulaceae</taxon>
        <taxon>Cadophora</taxon>
    </lineage>
</organism>
<dbReference type="Proteomes" id="UP000664132">
    <property type="component" value="Unassembled WGS sequence"/>
</dbReference>
<feature type="domain" description="Isochorismatase-like" evidence="3">
    <location>
        <begin position="22"/>
        <end position="196"/>
    </location>
</feature>
<dbReference type="SUPFAM" id="SSF52499">
    <property type="entry name" value="Isochorismatase-like hydrolases"/>
    <property type="match status" value="1"/>
</dbReference>
<accession>A0A8H7T0E6</accession>
<dbReference type="PANTHER" id="PTHR43540:SF1">
    <property type="entry name" value="ISOCHORISMATASE HYDROLASE"/>
    <property type="match status" value="1"/>
</dbReference>
<evidence type="ECO:0000259" key="3">
    <source>
        <dbReference type="Pfam" id="PF00857"/>
    </source>
</evidence>
<dbReference type="InterPro" id="IPR036380">
    <property type="entry name" value="Isochorismatase-like_sf"/>
</dbReference>
<protein>
    <recommendedName>
        <fullName evidence="3">Isochorismatase-like domain-containing protein</fullName>
    </recommendedName>
</protein>
<proteinExistence type="inferred from homology"/>
<dbReference type="EMBL" id="JAFJYH010000346">
    <property type="protein sequence ID" value="KAG4412894.1"/>
    <property type="molecule type" value="Genomic_DNA"/>
</dbReference>